<feature type="domain" description="Carrier" evidence="1">
    <location>
        <begin position="6"/>
        <end position="59"/>
    </location>
</feature>
<comment type="caution">
    <text evidence="2">The sequence shown here is derived from an EMBL/GenBank/DDBJ whole genome shotgun (WGS) entry which is preliminary data.</text>
</comment>
<name>A0A8I1E8X6_9PSED</name>
<organism evidence="2 3">
    <name type="scientific">Pseudomonas rhodesiae</name>
    <dbReference type="NCBI Taxonomy" id="76760"/>
    <lineage>
        <taxon>Bacteria</taxon>
        <taxon>Pseudomonadati</taxon>
        <taxon>Pseudomonadota</taxon>
        <taxon>Gammaproteobacteria</taxon>
        <taxon>Pseudomonadales</taxon>
        <taxon>Pseudomonadaceae</taxon>
        <taxon>Pseudomonas</taxon>
    </lineage>
</organism>
<dbReference type="InterPro" id="IPR036736">
    <property type="entry name" value="ACP-like_sf"/>
</dbReference>
<dbReference type="AlphaFoldDB" id="A0A8I1E8X6"/>
<sequence>MYLIKVKEIAANILFLDSLDDIKSDVPFSDIGFSSIDFIDFCYEIKSQISSDIEPHDIWPFNRLLVDPIFYSDDRWTERGRNVVNEILGVSSGVEIDPKSLDKYWTPGFCARRIERFLNV</sequence>
<evidence type="ECO:0000313" key="2">
    <source>
        <dbReference type="EMBL" id="MBI6627207.1"/>
    </source>
</evidence>
<reference evidence="2" key="1">
    <citation type="submission" date="2020-12" db="EMBL/GenBank/DDBJ databases">
        <title>Comparative genomic insights into the epidemiology and virulence of plant pathogenic Pseudomonads from Turkey.</title>
        <authorList>
            <person name="Dillon M."/>
            <person name="Ruiz-Bedoya T."/>
            <person name="Bendalovic-Torma C."/>
            <person name="Guttman K.M."/>
            <person name="Kwak H."/>
            <person name="Middleton M.A."/>
            <person name="Wang P.W."/>
            <person name="Horuz S."/>
            <person name="Aysan Y."/>
            <person name="Guttman D.S."/>
        </authorList>
    </citation>
    <scope>NUCLEOTIDE SEQUENCE</scope>
    <source>
        <strain evidence="2">S5_IA_3a</strain>
    </source>
</reference>
<evidence type="ECO:0000313" key="3">
    <source>
        <dbReference type="Proteomes" id="UP000645865"/>
    </source>
</evidence>
<dbReference type="EMBL" id="JAEILH010000047">
    <property type="protein sequence ID" value="MBI6627207.1"/>
    <property type="molecule type" value="Genomic_DNA"/>
</dbReference>
<dbReference type="Pfam" id="PF00550">
    <property type="entry name" value="PP-binding"/>
    <property type="match status" value="1"/>
</dbReference>
<dbReference type="InterPro" id="IPR009081">
    <property type="entry name" value="PP-bd_ACP"/>
</dbReference>
<dbReference type="RefSeq" id="WP_169903268.1">
    <property type="nucleotide sequence ID" value="NZ_JAAQXE010000009.1"/>
</dbReference>
<evidence type="ECO:0000259" key="1">
    <source>
        <dbReference type="Pfam" id="PF00550"/>
    </source>
</evidence>
<proteinExistence type="predicted"/>
<accession>A0A8I1E8X6</accession>
<gene>
    <name evidence="2" type="ORF">YA0853_26670</name>
</gene>
<dbReference type="Proteomes" id="UP000645865">
    <property type="component" value="Unassembled WGS sequence"/>
</dbReference>
<dbReference type="SUPFAM" id="SSF47336">
    <property type="entry name" value="ACP-like"/>
    <property type="match status" value="1"/>
</dbReference>
<protein>
    <submittedName>
        <fullName evidence="2">Acyl carrier protein</fullName>
    </submittedName>
</protein>